<feature type="transmembrane region" description="Helical" evidence="6">
    <location>
        <begin position="222"/>
        <end position="244"/>
    </location>
</feature>
<dbReference type="PANTHER" id="PTHR11206">
    <property type="entry name" value="MULTIDRUG RESISTANCE PROTEIN"/>
    <property type="match status" value="1"/>
</dbReference>
<dbReference type="GO" id="GO:0042910">
    <property type="term" value="F:xenobiotic transmembrane transporter activity"/>
    <property type="evidence" value="ECO:0007669"/>
    <property type="project" value="InterPro"/>
</dbReference>
<evidence type="ECO:0000256" key="1">
    <source>
        <dbReference type="ARBA" id="ARBA00004141"/>
    </source>
</evidence>
<comment type="similarity">
    <text evidence="2">Belongs to the multi antimicrobial extrusion (MATE) (TC 2.A.66.1) family.</text>
</comment>
<keyword evidence="5 6" id="KW-0472">Membrane</keyword>
<keyword evidence="3 6" id="KW-0812">Transmembrane</keyword>
<feature type="transmembrane region" description="Helical" evidence="6">
    <location>
        <begin position="366"/>
        <end position="388"/>
    </location>
</feature>
<keyword evidence="4 6" id="KW-1133">Transmembrane helix</keyword>
<keyword evidence="8" id="KW-1185">Reference proteome</keyword>
<dbReference type="Proteomes" id="UP001154282">
    <property type="component" value="Unassembled WGS sequence"/>
</dbReference>
<dbReference type="InterPro" id="IPR045069">
    <property type="entry name" value="MATE_euk"/>
</dbReference>
<protein>
    <recommendedName>
        <fullName evidence="9">Protein DETOXIFICATION</fullName>
    </recommendedName>
</protein>
<dbReference type="CDD" id="cd13132">
    <property type="entry name" value="MATE_eukaryotic"/>
    <property type="match status" value="1"/>
</dbReference>
<dbReference type="GO" id="GO:0016020">
    <property type="term" value="C:membrane"/>
    <property type="evidence" value="ECO:0007669"/>
    <property type="project" value="UniProtKB-SubCell"/>
</dbReference>
<feature type="non-terminal residue" evidence="7">
    <location>
        <position position="1"/>
    </location>
</feature>
<reference evidence="7" key="1">
    <citation type="submission" date="2022-08" db="EMBL/GenBank/DDBJ databases">
        <authorList>
            <person name="Gutierrez-Valencia J."/>
        </authorList>
    </citation>
    <scope>NUCLEOTIDE SEQUENCE</scope>
</reference>
<evidence type="ECO:0000256" key="2">
    <source>
        <dbReference type="ARBA" id="ARBA00010199"/>
    </source>
</evidence>
<dbReference type="EMBL" id="CAMGYJ010000008">
    <property type="protein sequence ID" value="CAI0463498.1"/>
    <property type="molecule type" value="Genomic_DNA"/>
</dbReference>
<evidence type="ECO:0008006" key="9">
    <source>
        <dbReference type="Google" id="ProtNLM"/>
    </source>
</evidence>
<feature type="transmembrane region" description="Helical" evidence="6">
    <location>
        <begin position="96"/>
        <end position="119"/>
    </location>
</feature>
<feature type="transmembrane region" description="Helical" evidence="6">
    <location>
        <begin position="12"/>
        <end position="31"/>
    </location>
</feature>
<feature type="transmembrane region" description="Helical" evidence="6">
    <location>
        <begin position="194"/>
        <end position="216"/>
    </location>
</feature>
<dbReference type="InterPro" id="IPR002528">
    <property type="entry name" value="MATE_fam"/>
</dbReference>
<comment type="caution">
    <text evidence="7">The sequence shown here is derived from an EMBL/GenBank/DDBJ whole genome shotgun (WGS) entry which is preliminary data.</text>
</comment>
<feature type="transmembrane region" description="Helical" evidence="6">
    <location>
        <begin position="265"/>
        <end position="289"/>
    </location>
</feature>
<organism evidence="7 8">
    <name type="scientific">Linum tenue</name>
    <dbReference type="NCBI Taxonomy" id="586396"/>
    <lineage>
        <taxon>Eukaryota</taxon>
        <taxon>Viridiplantae</taxon>
        <taxon>Streptophyta</taxon>
        <taxon>Embryophyta</taxon>
        <taxon>Tracheophyta</taxon>
        <taxon>Spermatophyta</taxon>
        <taxon>Magnoliopsida</taxon>
        <taxon>eudicotyledons</taxon>
        <taxon>Gunneridae</taxon>
        <taxon>Pentapetalae</taxon>
        <taxon>rosids</taxon>
        <taxon>fabids</taxon>
        <taxon>Malpighiales</taxon>
        <taxon>Linaceae</taxon>
        <taxon>Linum</taxon>
    </lineage>
</organism>
<proteinExistence type="inferred from homology"/>
<evidence type="ECO:0000313" key="7">
    <source>
        <dbReference type="EMBL" id="CAI0463498.1"/>
    </source>
</evidence>
<evidence type="ECO:0000256" key="3">
    <source>
        <dbReference type="ARBA" id="ARBA00022692"/>
    </source>
</evidence>
<dbReference type="GO" id="GO:1990961">
    <property type="term" value="P:xenobiotic detoxification by transmembrane export across the plasma membrane"/>
    <property type="evidence" value="ECO:0007669"/>
    <property type="project" value="InterPro"/>
</dbReference>
<feature type="transmembrane region" description="Helical" evidence="6">
    <location>
        <begin position="161"/>
        <end position="182"/>
    </location>
</feature>
<feature type="transmembrane region" description="Helical" evidence="6">
    <location>
        <begin position="338"/>
        <end position="360"/>
    </location>
</feature>
<feature type="transmembrane region" description="Helical" evidence="6">
    <location>
        <begin position="309"/>
        <end position="331"/>
    </location>
</feature>
<accession>A0AAV0NXC4</accession>
<evidence type="ECO:0000313" key="8">
    <source>
        <dbReference type="Proteomes" id="UP001154282"/>
    </source>
</evidence>
<feature type="transmembrane region" description="Helical" evidence="6">
    <location>
        <begin position="126"/>
        <end position="146"/>
    </location>
</feature>
<evidence type="ECO:0000256" key="5">
    <source>
        <dbReference type="ARBA" id="ARBA00023136"/>
    </source>
</evidence>
<dbReference type="GO" id="GO:0015297">
    <property type="term" value="F:antiporter activity"/>
    <property type="evidence" value="ECO:0007669"/>
    <property type="project" value="InterPro"/>
</dbReference>
<sequence>RDFSREFLAESAKLWFLAGPAIFTSICQYSLGAVTQVFAGHVGTLELAAVSVENSVIAGFSLGTMMGMGSALETLCGQAYGAGQLDMLGVYLQRSWVILLATSSLLSLMYIFAAPFLLLIGQTASISRAAGVFSIWMLPQLFAYAMNSPMAKFLQAQSKMAVMAGIAAAALAFHAAFSWLLMLKLGWGLAGAAVVLNASCLEIWYFMVLILFAGYLKDAEVAVAALSICMNILGWTIMAAFGMNAAISVRISNELGAGHPRTAKFALIVSVISAFMVGVALALVLIFTKEYYPSLFSNNLAVKQVVTDMTSLLALCIVINNVQPVLSGVAIGAGWKAAVAYVNIGCYYLFGIPLGLILGYKFHMGITGIWLGMMAGTVVQTLVLYWIIYRTNWNKEASIAGDRIKKWGGDDCPKEIDH</sequence>
<evidence type="ECO:0000256" key="6">
    <source>
        <dbReference type="SAM" id="Phobius"/>
    </source>
</evidence>
<dbReference type="Pfam" id="PF01554">
    <property type="entry name" value="MatE"/>
    <property type="match status" value="2"/>
</dbReference>
<name>A0AAV0NXC4_9ROSI</name>
<evidence type="ECO:0000256" key="4">
    <source>
        <dbReference type="ARBA" id="ARBA00022989"/>
    </source>
</evidence>
<dbReference type="AlphaFoldDB" id="A0AAV0NXC4"/>
<gene>
    <name evidence="7" type="ORF">LITE_LOCUS35790</name>
</gene>
<comment type="subcellular location">
    <subcellularLocation>
        <location evidence="1">Membrane</location>
        <topology evidence="1">Multi-pass membrane protein</topology>
    </subcellularLocation>
</comment>